<evidence type="ECO:0000256" key="1">
    <source>
        <dbReference type="SAM" id="Phobius"/>
    </source>
</evidence>
<evidence type="ECO:0000313" key="3">
    <source>
        <dbReference type="EMBL" id="TWI26793.1"/>
    </source>
</evidence>
<dbReference type="SUPFAM" id="SSF103481">
    <property type="entry name" value="Multidrug resistance efflux transporter EmrE"/>
    <property type="match status" value="1"/>
</dbReference>
<name>A0A562N3Y1_9HYPH</name>
<proteinExistence type="predicted"/>
<evidence type="ECO:0000313" key="4">
    <source>
        <dbReference type="Proteomes" id="UP000317122"/>
    </source>
</evidence>
<dbReference type="GO" id="GO:0016020">
    <property type="term" value="C:membrane"/>
    <property type="evidence" value="ECO:0007669"/>
    <property type="project" value="InterPro"/>
</dbReference>
<dbReference type="InterPro" id="IPR000620">
    <property type="entry name" value="EamA_dom"/>
</dbReference>
<dbReference type="EMBL" id="VLKT01000047">
    <property type="protein sequence ID" value="TWI26793.1"/>
    <property type="molecule type" value="Genomic_DNA"/>
</dbReference>
<keyword evidence="1" id="KW-0812">Transmembrane</keyword>
<protein>
    <submittedName>
        <fullName evidence="3">Putative membrane protein</fullName>
    </submittedName>
</protein>
<gene>
    <name evidence="3" type="ORF">IQ26_05861</name>
</gene>
<dbReference type="Pfam" id="PF00892">
    <property type="entry name" value="EamA"/>
    <property type="match status" value="1"/>
</dbReference>
<dbReference type="OrthoDB" id="68076at2"/>
<dbReference type="AlphaFoldDB" id="A0A562N3Y1"/>
<sequence length="153" mass="16214">MLGRQSGERTCIDIRARFIPHCSAHERDGRKPGLFFIGLDRVDAAGGGIRGVLLVRATAFVATVAVTLRCRGEAMHPRSLGIAAGAGLLDRTANLLLMMAFATGGLAETSTIASLYPVATIFLAIAALRERRSRSQAIGLLLVIPAIFLLKSS</sequence>
<feature type="transmembrane region" description="Helical" evidence="1">
    <location>
        <begin position="109"/>
        <end position="128"/>
    </location>
</feature>
<dbReference type="InterPro" id="IPR037185">
    <property type="entry name" value="EmrE-like"/>
</dbReference>
<evidence type="ECO:0000259" key="2">
    <source>
        <dbReference type="Pfam" id="PF00892"/>
    </source>
</evidence>
<keyword evidence="1" id="KW-0472">Membrane</keyword>
<dbReference type="Proteomes" id="UP000317122">
    <property type="component" value="Unassembled WGS sequence"/>
</dbReference>
<accession>A0A562N3Y1</accession>
<comment type="caution">
    <text evidence="3">The sequence shown here is derived from an EMBL/GenBank/DDBJ whole genome shotgun (WGS) entry which is preliminary data.</text>
</comment>
<keyword evidence="4" id="KW-1185">Reference proteome</keyword>
<feature type="domain" description="EamA" evidence="2">
    <location>
        <begin position="72"/>
        <end position="150"/>
    </location>
</feature>
<keyword evidence="1" id="KW-1133">Transmembrane helix</keyword>
<organism evidence="3 4">
    <name type="scientific">Mesorhizobium tianshanense</name>
    <dbReference type="NCBI Taxonomy" id="39844"/>
    <lineage>
        <taxon>Bacteria</taxon>
        <taxon>Pseudomonadati</taxon>
        <taxon>Pseudomonadota</taxon>
        <taxon>Alphaproteobacteria</taxon>
        <taxon>Hyphomicrobiales</taxon>
        <taxon>Phyllobacteriaceae</taxon>
        <taxon>Mesorhizobium</taxon>
    </lineage>
</organism>
<dbReference type="RefSeq" id="WP_145721807.1">
    <property type="nucleotide sequence ID" value="NZ_BSPF01000033.1"/>
</dbReference>
<reference evidence="3 4" key="1">
    <citation type="journal article" date="2015" name="Stand. Genomic Sci.">
        <title>Genomic Encyclopedia of Bacterial and Archaeal Type Strains, Phase III: the genomes of soil and plant-associated and newly described type strains.</title>
        <authorList>
            <person name="Whitman W.B."/>
            <person name="Woyke T."/>
            <person name="Klenk H.P."/>
            <person name="Zhou Y."/>
            <person name="Lilburn T.G."/>
            <person name="Beck B.J."/>
            <person name="De Vos P."/>
            <person name="Vandamme P."/>
            <person name="Eisen J.A."/>
            <person name="Garrity G."/>
            <person name="Hugenholtz P."/>
            <person name="Kyrpides N.C."/>
        </authorList>
    </citation>
    <scope>NUCLEOTIDE SEQUENCE [LARGE SCALE GENOMIC DNA]</scope>
    <source>
        <strain evidence="3 4">CGMCC 1.2546</strain>
    </source>
</reference>